<keyword evidence="5 6" id="KW-0946">Virion</keyword>
<evidence type="ECO:0000256" key="1">
    <source>
        <dbReference type="ARBA" id="ARBA00004328"/>
    </source>
</evidence>
<accession>A0A4Y5SSC5</accession>
<feature type="region of interest" description="Disordered" evidence="7">
    <location>
        <begin position="596"/>
        <end position="622"/>
    </location>
</feature>
<sequence length="653" mass="78215">MPAFYRRNWRPFQWRRRRRRQPFRRRPRPLIRRRFRRRRRVRRFRHYFRYNKKLNKIILKQWQPKAIKKCKIKGDLCLLTCGRGRTNHNFTLTSESYAPVQEPNGGAWSIMQLTLRALWDEYVHFRNWWTRSNQGLPLMRFLGGKFTFYRSTQTDYIATITTCPPFEVTQDTYLNTQPMRHLMNKNHIIVPRLDRPWTKKPYIKRRFKPPSTYSNKWYFQQDMYNIPLVMITTTACSLTQPYIPDNEISTNITLISLNTDFFQNPQWGNIPEKGYRPKFTGTTDTYLFVATNGEETSKLTYKNVIPMFQTKLMRDGKKLPDSWEQAQTNGNIKEEYWGNPFNPKYQSYRYVYGKYPTQNTYNSQNVFTDLHELYAQCRYNPFKDKGTGNKVYMKSTSLQQGSFMTLPQDNRLLIQDMPLWLIFWGYEDWLLKSKPIQHLQEDYQVVIQSDYIYPKRLNYVFLDQYFHSPHEAPLTETDKANWHPKLEMQEEQLEQLALTGPFTPKINNTKSIQAHAFYTLFFKWGGCPAPMELITDPGEQEKFPIPNTINQTSQIQDPKTPAEYTLWEWDERAEQLTEPAAKRIKQHFTTPKFITDFGAKDPAAKTQETEDQTPTEEKDQAPYKQIAILKQHQRHLKQRLQQLLKNPKYYPIQ</sequence>
<keyword evidence="4 6" id="KW-0167">Capsid protein</keyword>
<evidence type="ECO:0000256" key="5">
    <source>
        <dbReference type="ARBA" id="ARBA00022844"/>
    </source>
</evidence>
<evidence type="ECO:0000256" key="2">
    <source>
        <dbReference type="ARBA" id="ARBA00006131"/>
    </source>
</evidence>
<proteinExistence type="inferred from homology"/>
<evidence type="ECO:0000256" key="7">
    <source>
        <dbReference type="SAM" id="MobiDB-lite"/>
    </source>
</evidence>
<reference evidence="8" key="1">
    <citation type="submission" date="2018-11" db="EMBL/GenBank/DDBJ databases">
        <title>Epidemiology and molecular evolution of divergent viral pathogens associated with respiratory tract infections across Vietnam.</title>
        <authorList>
            <person name="Lu L."/>
            <person name="Robertson G."/>
            <person name="Ivens A."/>
            <person name="Ashworth J."/>
            <person name="Woolhouse M."/>
        </authorList>
    </citation>
    <scope>NUCLEOTIDE SEQUENCE</scope>
    <source>
        <strain evidence="8">Vzttmv2</strain>
    </source>
</reference>
<evidence type="ECO:0000256" key="4">
    <source>
        <dbReference type="ARBA" id="ARBA00022561"/>
    </source>
</evidence>
<dbReference type="GO" id="GO:0039615">
    <property type="term" value="C:T=1 icosahedral viral capsid"/>
    <property type="evidence" value="ECO:0007669"/>
    <property type="project" value="UniProtKB-UniRule"/>
</dbReference>
<comment type="subcellular location">
    <subcellularLocation>
        <location evidence="1 6">Virion</location>
    </subcellularLocation>
</comment>
<evidence type="ECO:0000313" key="8">
    <source>
        <dbReference type="EMBL" id="QDA34214.1"/>
    </source>
</evidence>
<name>A0A4Y5SSC5_9VIRU</name>
<comment type="similarity">
    <text evidence="2 6">Belongs to the anelloviridae capsid protein family.</text>
</comment>
<keyword evidence="3 6" id="KW-1140">T=1 icosahedral capsid protein</keyword>
<comment type="function">
    <text evidence="6">Self-assembles to form an icosahedral capsid.</text>
</comment>
<dbReference type="InterPro" id="IPR004219">
    <property type="entry name" value="TTvirus_Unk"/>
</dbReference>
<evidence type="ECO:0000256" key="3">
    <source>
        <dbReference type="ARBA" id="ARBA00022431"/>
    </source>
</evidence>
<protein>
    <recommendedName>
        <fullName evidence="6">Capsid protein</fullName>
    </recommendedName>
</protein>
<dbReference type="Pfam" id="PF02956">
    <property type="entry name" value="TT_ORF1"/>
    <property type="match status" value="1"/>
</dbReference>
<dbReference type="EMBL" id="MK212029">
    <property type="protein sequence ID" value="QDA34214.1"/>
    <property type="molecule type" value="Genomic_DNA"/>
</dbReference>
<organism evidence="8">
    <name type="scientific">TTV-like mini virus</name>
    <dbReference type="NCBI Taxonomy" id="93678"/>
    <lineage>
        <taxon>Viruses</taxon>
        <taxon>Monodnaviria</taxon>
        <taxon>Shotokuvirae</taxon>
        <taxon>Commensaviricota</taxon>
        <taxon>Cardeaviricetes</taxon>
        <taxon>Sanitavirales</taxon>
        <taxon>Anelloviridae</taxon>
        <taxon>Betatorquevirus</taxon>
    </lineage>
</organism>
<evidence type="ECO:0000256" key="6">
    <source>
        <dbReference type="RuleBase" id="RU361230"/>
    </source>
</evidence>